<evidence type="ECO:0000313" key="2">
    <source>
        <dbReference type="Proteomes" id="UP001206206"/>
    </source>
</evidence>
<comment type="caution">
    <text evidence="1">The sequence shown here is derived from an EMBL/GenBank/DDBJ whole genome shotgun (WGS) entry which is preliminary data.</text>
</comment>
<dbReference type="SUPFAM" id="SSF109854">
    <property type="entry name" value="DinB/YfiT-like putative metalloenzymes"/>
    <property type="match status" value="1"/>
</dbReference>
<dbReference type="EMBL" id="JANFNH010000034">
    <property type="protein sequence ID" value="MCQ4044932.1"/>
    <property type="molecule type" value="Genomic_DNA"/>
</dbReference>
<organism evidence="1 2">
    <name type="scientific">Streptantibioticus rubrisoli</name>
    <dbReference type="NCBI Taxonomy" id="1387313"/>
    <lineage>
        <taxon>Bacteria</taxon>
        <taxon>Bacillati</taxon>
        <taxon>Actinomycetota</taxon>
        <taxon>Actinomycetes</taxon>
        <taxon>Kitasatosporales</taxon>
        <taxon>Streptomycetaceae</taxon>
        <taxon>Streptantibioticus</taxon>
    </lineage>
</organism>
<dbReference type="InterPro" id="IPR034660">
    <property type="entry name" value="DinB/YfiT-like"/>
</dbReference>
<proteinExistence type="predicted"/>
<evidence type="ECO:0000313" key="1">
    <source>
        <dbReference type="EMBL" id="MCQ4044932.1"/>
    </source>
</evidence>
<dbReference type="InterPro" id="IPR007061">
    <property type="entry name" value="MST-like"/>
</dbReference>
<reference evidence="1 2" key="1">
    <citation type="submission" date="2022-06" db="EMBL/GenBank/DDBJ databases">
        <title>Draft genome sequence of type strain Streptomyces rubrisoli DSM 42083.</title>
        <authorList>
            <person name="Duangmal K."/>
            <person name="Klaysubun C."/>
        </authorList>
    </citation>
    <scope>NUCLEOTIDE SEQUENCE [LARGE SCALE GENOMIC DNA]</scope>
    <source>
        <strain evidence="1 2">DSM 42083</strain>
    </source>
</reference>
<dbReference type="Proteomes" id="UP001206206">
    <property type="component" value="Unassembled WGS sequence"/>
</dbReference>
<dbReference type="Pfam" id="PF04978">
    <property type="entry name" value="MST"/>
    <property type="match status" value="1"/>
</dbReference>
<dbReference type="Gene3D" id="1.20.120.450">
    <property type="entry name" value="dinb family like domain"/>
    <property type="match status" value="1"/>
</dbReference>
<dbReference type="RefSeq" id="WP_255931025.1">
    <property type="nucleotide sequence ID" value="NZ_JANFNH010000034.1"/>
</dbReference>
<keyword evidence="2" id="KW-1185">Reference proteome</keyword>
<name>A0ABT1PHT7_9ACTN</name>
<gene>
    <name evidence="1" type="ORF">NON19_23590</name>
</gene>
<accession>A0ABT1PHT7</accession>
<sequence>MPNLVDEVGDEREGLLTFLEAQRAGLRRAARGLTDEQVSATPTASSLSIGGLIKHNMEVERNWIVGTLDGRRDELPQRDQSNWADSFRLVEGERLAGVLKAYEAVARETEEIVRALPDLGVTVPLRMPWFPPDTKRSARWILLHLIEEVARHWGHADIIRETLDGKKSFELAES</sequence>
<protein>
    <submittedName>
        <fullName evidence="1">DinB family protein</fullName>
    </submittedName>
</protein>